<evidence type="ECO:0000256" key="1">
    <source>
        <dbReference type="ARBA" id="ARBA00022491"/>
    </source>
</evidence>
<reference evidence="5" key="1">
    <citation type="submission" date="2022-12" db="EMBL/GenBank/DDBJ databases">
        <title>Marinomonas 15G1-11 sp. nov, isolated from marine algae.</title>
        <authorList>
            <person name="Butt M."/>
            <person name="Choi D.G."/>
            <person name="Kim J.M."/>
            <person name="Lee J.K."/>
            <person name="Baek J.H."/>
            <person name="Jeon C.O."/>
        </authorList>
    </citation>
    <scope>NUCLEOTIDE SEQUENCE</scope>
    <source>
        <strain evidence="5">15G1-11</strain>
    </source>
</reference>
<feature type="domain" description="HTH deoR-type" evidence="4">
    <location>
        <begin position="1"/>
        <end position="56"/>
    </location>
</feature>
<dbReference type="SMART" id="SM00420">
    <property type="entry name" value="HTH_DEOR"/>
    <property type="match status" value="1"/>
</dbReference>
<dbReference type="Proteomes" id="UP001149719">
    <property type="component" value="Unassembled WGS sequence"/>
</dbReference>
<dbReference type="SUPFAM" id="SSF46785">
    <property type="entry name" value="Winged helix' DNA-binding domain"/>
    <property type="match status" value="1"/>
</dbReference>
<keyword evidence="6" id="KW-1185">Reference proteome</keyword>
<comment type="caution">
    <text evidence="5">The sequence shown here is derived from an EMBL/GenBank/DDBJ whole genome shotgun (WGS) entry which is preliminary data.</text>
</comment>
<dbReference type="RefSeq" id="WP_269122035.1">
    <property type="nucleotide sequence ID" value="NZ_JAPUBN010000006.1"/>
</dbReference>
<dbReference type="InterPro" id="IPR036388">
    <property type="entry name" value="WH-like_DNA-bd_sf"/>
</dbReference>
<dbReference type="Gene3D" id="1.10.10.10">
    <property type="entry name" value="Winged helix-like DNA-binding domain superfamily/Winged helix DNA-binding domain"/>
    <property type="match status" value="1"/>
</dbReference>
<evidence type="ECO:0000256" key="2">
    <source>
        <dbReference type="ARBA" id="ARBA00023015"/>
    </source>
</evidence>
<dbReference type="InterPro" id="IPR050313">
    <property type="entry name" value="Carb_Metab_HTH_regulators"/>
</dbReference>
<evidence type="ECO:0000313" key="5">
    <source>
        <dbReference type="EMBL" id="MCZ2720270.1"/>
    </source>
</evidence>
<evidence type="ECO:0000259" key="4">
    <source>
        <dbReference type="PROSITE" id="PS51000"/>
    </source>
</evidence>
<dbReference type="Pfam" id="PF00455">
    <property type="entry name" value="DeoRC"/>
    <property type="match status" value="1"/>
</dbReference>
<dbReference type="SUPFAM" id="SSF100950">
    <property type="entry name" value="NagB/RpiA/CoA transferase-like"/>
    <property type="match status" value="1"/>
</dbReference>
<dbReference type="GO" id="GO:0003677">
    <property type="term" value="F:DNA binding"/>
    <property type="evidence" value="ECO:0007669"/>
    <property type="project" value="UniProtKB-KW"/>
</dbReference>
<dbReference type="InterPro" id="IPR001034">
    <property type="entry name" value="DeoR_HTH"/>
</dbReference>
<dbReference type="InterPro" id="IPR037171">
    <property type="entry name" value="NagB/RpiA_transferase-like"/>
</dbReference>
<keyword evidence="3" id="KW-0804">Transcription</keyword>
<sequence length="249" mass="28634">MNKRQQEIVQWINKHGRKSLNDVAEEFAVSVQTIRTDIRRLTDRGLILRSHGEVVPFPHRENISFDQRRIRNLEGKQRIAELCMTKVADYQSIFLGTGSSVSEVATRLNELRGLQIMTCNLHAARNLCEHPDCELTIAGGRVRKRDQDVIGGDAVRFFQRYRADIGIFSVAAINKNGELFDFTDDDIMSLEALVDNAHYRILLLDSTKFDLESRCVWNRVNNYHCLITDVKPSQWLLSKLQSQGIEVLY</sequence>
<gene>
    <name evidence="5" type="ORF">O1D97_01085</name>
</gene>
<proteinExistence type="predicted"/>
<dbReference type="PROSITE" id="PS51000">
    <property type="entry name" value="HTH_DEOR_2"/>
    <property type="match status" value="1"/>
</dbReference>
<evidence type="ECO:0000256" key="3">
    <source>
        <dbReference type="ARBA" id="ARBA00023163"/>
    </source>
</evidence>
<evidence type="ECO:0000313" key="6">
    <source>
        <dbReference type="Proteomes" id="UP001149719"/>
    </source>
</evidence>
<protein>
    <submittedName>
        <fullName evidence="5">DeoR/GlpR family DNA-binding transcription regulator</fullName>
    </submittedName>
</protein>
<dbReference type="PANTHER" id="PTHR30363:SF4">
    <property type="entry name" value="GLYCEROL-3-PHOSPHATE REGULON REPRESSOR"/>
    <property type="match status" value="1"/>
</dbReference>
<dbReference type="InterPro" id="IPR014036">
    <property type="entry name" value="DeoR-like_C"/>
</dbReference>
<name>A0ABT4JPW5_9GAMM</name>
<keyword evidence="5" id="KW-0238">DNA-binding</keyword>
<dbReference type="PANTHER" id="PTHR30363">
    <property type="entry name" value="HTH-TYPE TRANSCRIPTIONAL REGULATOR SRLR-RELATED"/>
    <property type="match status" value="1"/>
</dbReference>
<dbReference type="PRINTS" id="PR00037">
    <property type="entry name" value="HTHLACR"/>
</dbReference>
<dbReference type="SMART" id="SM01134">
    <property type="entry name" value="DeoRC"/>
    <property type="match status" value="1"/>
</dbReference>
<accession>A0ABT4JPW5</accession>
<keyword evidence="1" id="KW-0678">Repressor</keyword>
<keyword evidence="2" id="KW-0805">Transcription regulation</keyword>
<dbReference type="EMBL" id="JAPUBN010000006">
    <property type="protein sequence ID" value="MCZ2720270.1"/>
    <property type="molecule type" value="Genomic_DNA"/>
</dbReference>
<organism evidence="5 6">
    <name type="scientific">Marinomonas phaeophyticola</name>
    <dbReference type="NCBI Taxonomy" id="3004091"/>
    <lineage>
        <taxon>Bacteria</taxon>
        <taxon>Pseudomonadati</taxon>
        <taxon>Pseudomonadota</taxon>
        <taxon>Gammaproteobacteria</taxon>
        <taxon>Oceanospirillales</taxon>
        <taxon>Oceanospirillaceae</taxon>
        <taxon>Marinomonas</taxon>
    </lineage>
</organism>
<dbReference type="InterPro" id="IPR036390">
    <property type="entry name" value="WH_DNA-bd_sf"/>
</dbReference>
<dbReference type="Pfam" id="PF08220">
    <property type="entry name" value="HTH_DeoR"/>
    <property type="match status" value="1"/>
</dbReference>